<evidence type="ECO:0000256" key="3">
    <source>
        <dbReference type="ARBA" id="ARBA00022729"/>
    </source>
</evidence>
<dbReference type="KEGG" id="nae:BHE16_06845"/>
<dbReference type="GO" id="GO:0016020">
    <property type="term" value="C:membrane"/>
    <property type="evidence" value="ECO:0007669"/>
    <property type="project" value="UniProtKB-SubCell"/>
</dbReference>
<dbReference type="AlphaFoldDB" id="A0A1L2ZMZ3"/>
<dbReference type="SUPFAM" id="SSF53850">
    <property type="entry name" value="Periplasmic binding protein-like II"/>
    <property type="match status" value="1"/>
</dbReference>
<proteinExistence type="inferred from homology"/>
<name>A0A1L2ZMZ3_9MICC</name>
<sequence>MATPQKIDRRIFLRGGAGLAALGGLGALTGCGLVGGNQAAAAGGTEDKTIKLIVTETAVFQEPTKLALKNLEASGWQVEVKYVQDIIQPNQVVAKGEFDANFFQHLAYLTQFNEDNGLDNEMAFYQFSSPSGIYSKRYTSLKDLPDGARIALPVDPANNGRALVLLAKAGLLEVDLSKSVVHTSQKDITANPHKFTFVEVDQQSLGKLIQDVDAGFLFGVYAAESGLTPDKALAFETVEEAAPYTCGLAGKPGFKDTEKGKALREAFCTDEIKAWYDSYAKGAVSAAWDRDPVEDLKKLQES</sequence>
<dbReference type="Gene3D" id="3.40.190.10">
    <property type="entry name" value="Periplasmic binding protein-like II"/>
    <property type="match status" value="2"/>
</dbReference>
<evidence type="ECO:0000313" key="8">
    <source>
        <dbReference type="Proteomes" id="UP000183530"/>
    </source>
</evidence>
<dbReference type="PANTHER" id="PTHR30429:SF0">
    <property type="entry name" value="METHIONINE-BINDING LIPOPROTEIN METQ"/>
    <property type="match status" value="1"/>
</dbReference>
<evidence type="ECO:0000313" key="7">
    <source>
        <dbReference type="EMBL" id="APF40773.1"/>
    </source>
</evidence>
<keyword evidence="6" id="KW-0449">Lipoprotein</keyword>
<keyword evidence="3" id="KW-0732">Signal</keyword>
<dbReference type="Proteomes" id="UP000183530">
    <property type="component" value="Chromosome"/>
</dbReference>
<dbReference type="Pfam" id="PF03180">
    <property type="entry name" value="Lipoprotein_9"/>
    <property type="match status" value="1"/>
</dbReference>
<dbReference type="STRING" id="556325.BHE16_06845"/>
<accession>A0A1L2ZMZ3</accession>
<keyword evidence="5" id="KW-0564">Palmitate</keyword>
<reference evidence="7 8" key="1">
    <citation type="submission" date="2016-11" db="EMBL/GenBank/DDBJ databases">
        <title>Genome sequencing of Zhihengliuella aestuarii B18 antagonistic to Plasmodiophora brassicae.</title>
        <authorList>
            <person name="Luo Y."/>
        </authorList>
    </citation>
    <scope>NUCLEOTIDE SEQUENCE [LARGE SCALE GENOMIC DNA]</scope>
    <source>
        <strain evidence="7 8">B18</strain>
    </source>
</reference>
<dbReference type="InterPro" id="IPR004872">
    <property type="entry name" value="Lipoprotein_NlpA"/>
</dbReference>
<evidence type="ECO:0000256" key="6">
    <source>
        <dbReference type="ARBA" id="ARBA00023288"/>
    </source>
</evidence>
<comment type="subcellular location">
    <subcellularLocation>
        <location evidence="1">Membrane</location>
        <topology evidence="1">Lipid-anchor</topology>
    </subcellularLocation>
</comment>
<keyword evidence="4" id="KW-0472">Membrane</keyword>
<dbReference type="PANTHER" id="PTHR30429">
    <property type="entry name" value="D-METHIONINE-BINDING LIPOPROTEIN METQ"/>
    <property type="match status" value="1"/>
</dbReference>
<dbReference type="EMBL" id="CP018135">
    <property type="protein sequence ID" value="APF40773.1"/>
    <property type="molecule type" value="Genomic_DNA"/>
</dbReference>
<evidence type="ECO:0008006" key="9">
    <source>
        <dbReference type="Google" id="ProtNLM"/>
    </source>
</evidence>
<protein>
    <recommendedName>
        <fullName evidence="9">Metal ABC transporter substrate-binding protein</fullName>
    </recommendedName>
</protein>
<evidence type="ECO:0000256" key="4">
    <source>
        <dbReference type="ARBA" id="ARBA00023136"/>
    </source>
</evidence>
<dbReference type="InterPro" id="IPR006311">
    <property type="entry name" value="TAT_signal"/>
</dbReference>
<gene>
    <name evidence="7" type="ORF">BHE16_06845</name>
</gene>
<comment type="similarity">
    <text evidence="2">Belongs to the NlpA lipoprotein family.</text>
</comment>
<organism evidence="7 8">
    <name type="scientific">Neomicrococcus aestuarii</name>
    <dbReference type="NCBI Taxonomy" id="556325"/>
    <lineage>
        <taxon>Bacteria</taxon>
        <taxon>Bacillati</taxon>
        <taxon>Actinomycetota</taxon>
        <taxon>Actinomycetes</taxon>
        <taxon>Micrococcales</taxon>
        <taxon>Micrococcaceae</taxon>
        <taxon>Neomicrococcus</taxon>
    </lineage>
</organism>
<evidence type="ECO:0000256" key="5">
    <source>
        <dbReference type="ARBA" id="ARBA00023139"/>
    </source>
</evidence>
<evidence type="ECO:0000256" key="2">
    <source>
        <dbReference type="ARBA" id="ARBA00008973"/>
    </source>
</evidence>
<dbReference type="PROSITE" id="PS51257">
    <property type="entry name" value="PROKAR_LIPOPROTEIN"/>
    <property type="match status" value="1"/>
</dbReference>
<keyword evidence="8" id="KW-1185">Reference proteome</keyword>
<dbReference type="RefSeq" id="WP_071894250.1">
    <property type="nucleotide sequence ID" value="NZ_CP018135.1"/>
</dbReference>
<dbReference type="PROSITE" id="PS51318">
    <property type="entry name" value="TAT"/>
    <property type="match status" value="1"/>
</dbReference>
<evidence type="ECO:0000256" key="1">
    <source>
        <dbReference type="ARBA" id="ARBA00004635"/>
    </source>
</evidence>